<sequence length="84" mass="9504">MKKIAGSHVSTNRLIGIFKRPPRPENGRCENVRLIASWVYVAAIVSATIFILYYYIANRYRTYEPPAALQQADFESSAVDVEPV</sequence>
<proteinExistence type="predicted"/>
<dbReference type="AlphaFoldDB" id="A0A915L5Q1"/>
<name>A0A915L5Q1_ROMCU</name>
<keyword evidence="2" id="KW-1185">Reference proteome</keyword>
<keyword evidence="1" id="KW-0472">Membrane</keyword>
<dbReference type="WBParaSite" id="nRc.2.0.1.t46359-RA">
    <property type="protein sequence ID" value="nRc.2.0.1.t46359-RA"/>
    <property type="gene ID" value="nRc.2.0.1.g46359"/>
</dbReference>
<feature type="transmembrane region" description="Helical" evidence="1">
    <location>
        <begin position="35"/>
        <end position="56"/>
    </location>
</feature>
<accession>A0A915L5Q1</accession>
<dbReference type="Proteomes" id="UP000887565">
    <property type="component" value="Unplaced"/>
</dbReference>
<evidence type="ECO:0000313" key="3">
    <source>
        <dbReference type="WBParaSite" id="nRc.2.0.1.t46359-RA"/>
    </source>
</evidence>
<keyword evidence="1" id="KW-0812">Transmembrane</keyword>
<evidence type="ECO:0000256" key="1">
    <source>
        <dbReference type="SAM" id="Phobius"/>
    </source>
</evidence>
<evidence type="ECO:0000313" key="2">
    <source>
        <dbReference type="Proteomes" id="UP000887565"/>
    </source>
</evidence>
<keyword evidence="1" id="KW-1133">Transmembrane helix</keyword>
<reference evidence="3" key="1">
    <citation type="submission" date="2022-11" db="UniProtKB">
        <authorList>
            <consortium name="WormBaseParasite"/>
        </authorList>
    </citation>
    <scope>IDENTIFICATION</scope>
</reference>
<protein>
    <submittedName>
        <fullName evidence="3">Uncharacterized protein</fullName>
    </submittedName>
</protein>
<organism evidence="2 3">
    <name type="scientific">Romanomermis culicivorax</name>
    <name type="common">Nematode worm</name>
    <dbReference type="NCBI Taxonomy" id="13658"/>
    <lineage>
        <taxon>Eukaryota</taxon>
        <taxon>Metazoa</taxon>
        <taxon>Ecdysozoa</taxon>
        <taxon>Nematoda</taxon>
        <taxon>Enoplea</taxon>
        <taxon>Dorylaimia</taxon>
        <taxon>Mermithida</taxon>
        <taxon>Mermithoidea</taxon>
        <taxon>Mermithidae</taxon>
        <taxon>Romanomermis</taxon>
    </lineage>
</organism>